<evidence type="ECO:0000259" key="1">
    <source>
        <dbReference type="Pfam" id="PF01370"/>
    </source>
</evidence>
<keyword evidence="3" id="KW-1185">Reference proteome</keyword>
<dbReference type="Pfam" id="PF01370">
    <property type="entry name" value="Epimerase"/>
    <property type="match status" value="1"/>
</dbReference>
<dbReference type="Gene3D" id="3.40.50.720">
    <property type="entry name" value="NAD(P)-binding Rossmann-like Domain"/>
    <property type="match status" value="1"/>
</dbReference>
<dbReference type="PANTHER" id="PTHR48079:SF6">
    <property type="entry name" value="NAD(P)-BINDING DOMAIN-CONTAINING PROTEIN-RELATED"/>
    <property type="match status" value="1"/>
</dbReference>
<protein>
    <submittedName>
        <fullName evidence="2">Epimerase</fullName>
    </submittedName>
</protein>
<name>A0A2V5K2Z1_9BACL</name>
<reference evidence="2 3" key="1">
    <citation type="submission" date="2018-05" db="EMBL/GenBank/DDBJ databases">
        <title>Paenibacillus flagellatus sp. nov., isolated from selenium mineral soil.</title>
        <authorList>
            <person name="Dai X."/>
        </authorList>
    </citation>
    <scope>NUCLEOTIDE SEQUENCE [LARGE SCALE GENOMIC DNA]</scope>
    <source>
        <strain evidence="2 3">DXL2</strain>
    </source>
</reference>
<evidence type="ECO:0000313" key="3">
    <source>
        <dbReference type="Proteomes" id="UP000247476"/>
    </source>
</evidence>
<dbReference type="Proteomes" id="UP000247476">
    <property type="component" value="Unassembled WGS sequence"/>
</dbReference>
<dbReference type="InterPro" id="IPR036291">
    <property type="entry name" value="NAD(P)-bd_dom_sf"/>
</dbReference>
<evidence type="ECO:0000313" key="2">
    <source>
        <dbReference type="EMBL" id="PYI52982.1"/>
    </source>
</evidence>
<feature type="domain" description="NAD-dependent epimerase/dehydratase" evidence="1">
    <location>
        <begin position="15"/>
        <end position="225"/>
    </location>
</feature>
<dbReference type="EMBL" id="QJVJ01000008">
    <property type="protein sequence ID" value="PYI52982.1"/>
    <property type="molecule type" value="Genomic_DNA"/>
</dbReference>
<sequence length="334" mass="36354">MVNNVVEETDMKRAVVLGAAGGMGRALAKELLARGVETVAFGRSRGKLESLAEEIGHRSSLTIKAGDALRPDEVAEAAAGADVLFHSMGMPYPEWGEKLLPLAASVMRGARMAGAKTVVIDNIYPYGRRTGPEPATESHPKRPHTRKGRLKLDMERVVMDAHREGAPALIVRLPDFYGPDAPNSMLDMTLAAIAKRKPAMFVGRLDVPREYVYVPDAAKAVVELAFREDAYGESWHVPGAGVITGADIVRIARDEAGASKPVRTIGRKTFALLGLFNPFMREVREMLYLTEEPFVLSGAKYERRIGPLPATPFEQGIRETVRAHMAKSADAVGR</sequence>
<dbReference type="InterPro" id="IPR051783">
    <property type="entry name" value="NAD(P)-dependent_oxidoreduct"/>
</dbReference>
<dbReference type="SUPFAM" id="SSF51735">
    <property type="entry name" value="NAD(P)-binding Rossmann-fold domains"/>
    <property type="match status" value="1"/>
</dbReference>
<gene>
    <name evidence="2" type="ORF">DLM86_18455</name>
</gene>
<dbReference type="AlphaFoldDB" id="A0A2V5K2Z1"/>
<accession>A0A2V5K2Z1</accession>
<dbReference type="GO" id="GO:0004029">
    <property type="term" value="F:aldehyde dehydrogenase (NAD+) activity"/>
    <property type="evidence" value="ECO:0007669"/>
    <property type="project" value="TreeGrafter"/>
</dbReference>
<dbReference type="PANTHER" id="PTHR48079">
    <property type="entry name" value="PROTEIN YEEZ"/>
    <property type="match status" value="1"/>
</dbReference>
<dbReference type="InterPro" id="IPR001509">
    <property type="entry name" value="Epimerase_deHydtase"/>
</dbReference>
<comment type="caution">
    <text evidence="2">The sequence shown here is derived from an EMBL/GenBank/DDBJ whole genome shotgun (WGS) entry which is preliminary data.</text>
</comment>
<dbReference type="OrthoDB" id="112777at2"/>
<dbReference type="RefSeq" id="WP_110841530.1">
    <property type="nucleotide sequence ID" value="NZ_QJVJ01000008.1"/>
</dbReference>
<proteinExistence type="predicted"/>
<dbReference type="GO" id="GO:0005737">
    <property type="term" value="C:cytoplasm"/>
    <property type="evidence" value="ECO:0007669"/>
    <property type="project" value="TreeGrafter"/>
</dbReference>
<organism evidence="2 3">
    <name type="scientific">Paenibacillus flagellatus</name>
    <dbReference type="NCBI Taxonomy" id="2211139"/>
    <lineage>
        <taxon>Bacteria</taxon>
        <taxon>Bacillati</taxon>
        <taxon>Bacillota</taxon>
        <taxon>Bacilli</taxon>
        <taxon>Bacillales</taxon>
        <taxon>Paenibacillaceae</taxon>
        <taxon>Paenibacillus</taxon>
    </lineage>
</organism>